<dbReference type="EMBL" id="CM020620">
    <property type="protein sequence ID" value="KAK1868372.1"/>
    <property type="molecule type" value="Genomic_DNA"/>
</dbReference>
<keyword evidence="2" id="KW-1185">Reference proteome</keyword>
<comment type="caution">
    <text evidence="1">The sequence shown here is derived from an EMBL/GenBank/DDBJ whole genome shotgun (WGS) entry which is preliminary data.</text>
</comment>
<protein>
    <submittedName>
        <fullName evidence="1">Uncharacterized protein</fullName>
    </submittedName>
</protein>
<accession>A0ACC3CDX0</accession>
<gene>
    <name evidence="1" type="ORF">I4F81_010861</name>
</gene>
<sequence length="246" mass="25308">MNASATVNAPRYANDAESVGFFSMLSNTVLPNNQPLGVEASATAAPANTGAAAPTSGPMTRRPSDGSGASRASRSSRSGGSGDSDGMDDGVSRGEDPLDEMPPSAGAAAIIVAVRAHPQMLAATAGGATPVEIRMLARELVVALRGGRAPDHVGARPAGMPSGRRGYTFTDDEKRALRVILNRSAAERSRNRKRARVECLEGALSEKDEVIRSLQGQVARLSGVIAQLQNALGYGRVGPSGGRASF</sequence>
<reference evidence="1" key="1">
    <citation type="submission" date="2019-11" db="EMBL/GenBank/DDBJ databases">
        <title>Nori genome reveals adaptations in red seaweeds to the harsh intertidal environment.</title>
        <authorList>
            <person name="Wang D."/>
            <person name="Mao Y."/>
        </authorList>
    </citation>
    <scope>NUCLEOTIDE SEQUENCE</scope>
    <source>
        <tissue evidence="1">Gametophyte</tissue>
    </source>
</reference>
<evidence type="ECO:0000313" key="1">
    <source>
        <dbReference type="EMBL" id="KAK1868372.1"/>
    </source>
</evidence>
<evidence type="ECO:0000313" key="2">
    <source>
        <dbReference type="Proteomes" id="UP000798662"/>
    </source>
</evidence>
<name>A0ACC3CDX0_PYRYE</name>
<organism evidence="1 2">
    <name type="scientific">Pyropia yezoensis</name>
    <name type="common">Susabi-nori</name>
    <name type="synonym">Porphyra yezoensis</name>
    <dbReference type="NCBI Taxonomy" id="2788"/>
    <lineage>
        <taxon>Eukaryota</taxon>
        <taxon>Rhodophyta</taxon>
        <taxon>Bangiophyceae</taxon>
        <taxon>Bangiales</taxon>
        <taxon>Bangiaceae</taxon>
        <taxon>Pyropia</taxon>
    </lineage>
</organism>
<dbReference type="Proteomes" id="UP000798662">
    <property type="component" value="Chromosome 3"/>
</dbReference>
<proteinExistence type="predicted"/>